<dbReference type="EMBL" id="CAJOBA010001406">
    <property type="protein sequence ID" value="CAF3594118.1"/>
    <property type="molecule type" value="Genomic_DNA"/>
</dbReference>
<evidence type="ECO:0000256" key="1">
    <source>
        <dbReference type="SAM" id="MobiDB-lite"/>
    </source>
</evidence>
<protein>
    <submittedName>
        <fullName evidence="2">Uncharacterized protein</fullName>
    </submittedName>
</protein>
<dbReference type="Proteomes" id="UP000677228">
    <property type="component" value="Unassembled WGS sequence"/>
</dbReference>
<evidence type="ECO:0000313" key="2">
    <source>
        <dbReference type="EMBL" id="CAF0810313.1"/>
    </source>
</evidence>
<feature type="region of interest" description="Disordered" evidence="1">
    <location>
        <begin position="1"/>
        <end position="33"/>
    </location>
</feature>
<reference evidence="2" key="1">
    <citation type="submission" date="2021-02" db="EMBL/GenBank/DDBJ databases">
        <authorList>
            <person name="Nowell W R."/>
        </authorList>
    </citation>
    <scope>NUCLEOTIDE SEQUENCE</scope>
</reference>
<dbReference type="Proteomes" id="UP000682733">
    <property type="component" value="Unassembled WGS sequence"/>
</dbReference>
<evidence type="ECO:0000313" key="4">
    <source>
        <dbReference type="Proteomes" id="UP000677228"/>
    </source>
</evidence>
<gene>
    <name evidence="2" type="ORF">OVA965_LOCUS5112</name>
    <name evidence="3" type="ORF">TMI583_LOCUS5110</name>
</gene>
<organism evidence="2 4">
    <name type="scientific">Didymodactylos carnosus</name>
    <dbReference type="NCBI Taxonomy" id="1234261"/>
    <lineage>
        <taxon>Eukaryota</taxon>
        <taxon>Metazoa</taxon>
        <taxon>Spiralia</taxon>
        <taxon>Gnathifera</taxon>
        <taxon>Rotifera</taxon>
        <taxon>Eurotatoria</taxon>
        <taxon>Bdelloidea</taxon>
        <taxon>Philodinida</taxon>
        <taxon>Philodinidae</taxon>
        <taxon>Didymodactylos</taxon>
    </lineage>
</organism>
<sequence length="82" mass="9094">MDIGKGDSSLEEEDDNDDEIEDTDDGMNDHWDEGVICEENGDIATSVRSTTGTTTTEITSEEQEYIGATVKKMRTITKMITK</sequence>
<dbReference type="AlphaFoldDB" id="A0A8S2D5J2"/>
<evidence type="ECO:0000313" key="3">
    <source>
        <dbReference type="EMBL" id="CAF3594118.1"/>
    </source>
</evidence>
<accession>A0A8S2D5J2</accession>
<proteinExistence type="predicted"/>
<name>A0A8S2D5J2_9BILA</name>
<comment type="caution">
    <text evidence="2">The sequence shown here is derived from an EMBL/GenBank/DDBJ whole genome shotgun (WGS) entry which is preliminary data.</text>
</comment>
<feature type="compositionally biased region" description="Acidic residues" evidence="1">
    <location>
        <begin position="9"/>
        <end position="26"/>
    </location>
</feature>
<dbReference type="EMBL" id="CAJNOK010001406">
    <property type="protein sequence ID" value="CAF0810313.1"/>
    <property type="molecule type" value="Genomic_DNA"/>
</dbReference>